<feature type="transmembrane region" description="Helical" evidence="6">
    <location>
        <begin position="352"/>
        <end position="373"/>
    </location>
</feature>
<feature type="transmembrane region" description="Helical" evidence="6">
    <location>
        <begin position="297"/>
        <end position="315"/>
    </location>
</feature>
<dbReference type="PANTHER" id="PTHR43702">
    <property type="entry name" value="L-FUCOSE-PROTON SYMPORTER"/>
    <property type="match status" value="1"/>
</dbReference>
<keyword evidence="5 6" id="KW-0472">Membrane</keyword>
<organism evidence="7 8">
    <name type="scientific">Granulicella sibirica</name>
    <dbReference type="NCBI Taxonomy" id="2479048"/>
    <lineage>
        <taxon>Bacteria</taxon>
        <taxon>Pseudomonadati</taxon>
        <taxon>Acidobacteriota</taxon>
        <taxon>Terriglobia</taxon>
        <taxon>Terriglobales</taxon>
        <taxon>Acidobacteriaceae</taxon>
        <taxon>Granulicella</taxon>
    </lineage>
</organism>
<dbReference type="InterPro" id="IPR036259">
    <property type="entry name" value="MFS_trans_sf"/>
</dbReference>
<feature type="transmembrane region" description="Helical" evidence="6">
    <location>
        <begin position="120"/>
        <end position="143"/>
    </location>
</feature>
<comment type="subcellular location">
    <subcellularLocation>
        <location evidence="1">Cell inner membrane</location>
        <topology evidence="1">Multi-pass membrane protein</topology>
    </subcellularLocation>
</comment>
<sequence length="450" mass="47999">MQVSTSLGPRTPHDKNAPVFPAGQMVPFALVTVVFFLWGMSNNLTDILVQQFRKSFELNLLEAQLVQTAVFLAYGTMAIPAALLMRRFGYRVGILTGLCVFAGGTLLFWPAAVIGQYAPFLFALFAVGCGSSILETAANPFIAQFGDPATSERRLNFAQAFNPPGTITGVLLGTWFIFSGVENTPAQVASMKAAGTYAAYLHSEIMRVVPTYVILGCVVLVLAFVISRVKFPDHLDTNPNAGPSDPIDQGSFGSLLKYPHLFLAVVAEFGCIGAQIGTWSTYIPYLKAYTSVTERQAGYLLTAHLIAFGLGRICSTPLMRYIAPGKMAGTYAVINIGLMFVCITHPGMMSGYLMILTSFFMSIMYPTIFALGVKGLGANTKLGGSLIVMSIVSGAVFPPLMGVVARSTGDLAAGYWLPVGGFVVVALYGLLGGRVTGKATVHDVEMAPTL</sequence>
<feature type="transmembrane region" description="Helical" evidence="6">
    <location>
        <begin position="20"/>
        <end position="40"/>
    </location>
</feature>
<feature type="transmembrane region" description="Helical" evidence="6">
    <location>
        <begin position="65"/>
        <end position="85"/>
    </location>
</feature>
<dbReference type="InterPro" id="IPR050375">
    <property type="entry name" value="MFS_TsgA-like"/>
</dbReference>
<feature type="transmembrane region" description="Helical" evidence="6">
    <location>
        <begin position="411"/>
        <end position="431"/>
    </location>
</feature>
<dbReference type="PANTHER" id="PTHR43702:SF11">
    <property type="entry name" value="L-FUCOSE-PROTON SYMPORTER"/>
    <property type="match status" value="1"/>
</dbReference>
<dbReference type="CDD" id="cd17394">
    <property type="entry name" value="MFS_FucP_like"/>
    <property type="match status" value="1"/>
</dbReference>
<feature type="transmembrane region" description="Helical" evidence="6">
    <location>
        <begin position="92"/>
        <end position="114"/>
    </location>
</feature>
<keyword evidence="4 6" id="KW-1133">Transmembrane helix</keyword>
<keyword evidence="8" id="KW-1185">Reference proteome</keyword>
<accession>A0A4Q0T118</accession>
<feature type="transmembrane region" description="Helical" evidence="6">
    <location>
        <begin position="205"/>
        <end position="226"/>
    </location>
</feature>
<gene>
    <name evidence="7" type="ORF">GRAN_4200</name>
</gene>
<dbReference type="SUPFAM" id="SSF103473">
    <property type="entry name" value="MFS general substrate transporter"/>
    <property type="match status" value="1"/>
</dbReference>
<dbReference type="NCBIfam" id="TIGR00885">
    <property type="entry name" value="fucP"/>
    <property type="match status" value="1"/>
</dbReference>
<dbReference type="Proteomes" id="UP000289437">
    <property type="component" value="Unassembled WGS sequence"/>
</dbReference>
<evidence type="ECO:0000256" key="1">
    <source>
        <dbReference type="ARBA" id="ARBA00004429"/>
    </source>
</evidence>
<keyword evidence="3 6" id="KW-0812">Transmembrane</keyword>
<evidence type="ECO:0000256" key="5">
    <source>
        <dbReference type="ARBA" id="ARBA00023136"/>
    </source>
</evidence>
<dbReference type="EMBL" id="RDSM01000003">
    <property type="protein sequence ID" value="RXH55096.1"/>
    <property type="molecule type" value="Genomic_DNA"/>
</dbReference>
<dbReference type="RefSeq" id="WP_241655036.1">
    <property type="nucleotide sequence ID" value="NZ_RDSM01000003.1"/>
</dbReference>
<comment type="caution">
    <text evidence="7">The sequence shown here is derived from an EMBL/GenBank/DDBJ whole genome shotgun (WGS) entry which is preliminary data.</text>
</comment>
<dbReference type="AlphaFoldDB" id="A0A4Q0T118"/>
<dbReference type="GO" id="GO:0005886">
    <property type="term" value="C:plasma membrane"/>
    <property type="evidence" value="ECO:0007669"/>
    <property type="project" value="UniProtKB-SubCell"/>
</dbReference>
<reference evidence="8" key="2">
    <citation type="submission" date="2019-02" db="EMBL/GenBank/DDBJ databases">
        <title>Granulicella sibirica sp. nov., a psychrotolerant acidobacterium isolated from an organic soil layer in forested tundra, West Siberia.</title>
        <authorList>
            <person name="Oshkin I.Y."/>
            <person name="Kulichevskaya I.S."/>
            <person name="Rijpstra W.I.C."/>
            <person name="Sinninghe Damste J.S."/>
            <person name="Rakitin A.L."/>
            <person name="Ravin N.V."/>
            <person name="Dedysh S.N."/>
        </authorList>
    </citation>
    <scope>NUCLEOTIDE SEQUENCE [LARGE SCALE GENOMIC DNA]</scope>
    <source>
        <strain evidence="8">AF10</strain>
    </source>
</reference>
<dbReference type="GO" id="GO:0015535">
    <property type="term" value="F:fucose:proton symporter activity"/>
    <property type="evidence" value="ECO:0007669"/>
    <property type="project" value="InterPro"/>
</dbReference>
<feature type="transmembrane region" description="Helical" evidence="6">
    <location>
        <begin position="327"/>
        <end position="346"/>
    </location>
</feature>
<reference evidence="7 8" key="1">
    <citation type="submission" date="2018-11" db="EMBL/GenBank/DDBJ databases">
        <authorList>
            <person name="Mardanov A.V."/>
            <person name="Ravin N.V."/>
            <person name="Dedysh S.N."/>
        </authorList>
    </citation>
    <scope>NUCLEOTIDE SEQUENCE [LARGE SCALE GENOMIC DNA]</scope>
    <source>
        <strain evidence="7 8">AF10</strain>
    </source>
</reference>
<dbReference type="Gene3D" id="1.20.1250.20">
    <property type="entry name" value="MFS general substrate transporter like domains"/>
    <property type="match status" value="2"/>
</dbReference>
<evidence type="ECO:0000256" key="2">
    <source>
        <dbReference type="ARBA" id="ARBA00022475"/>
    </source>
</evidence>
<evidence type="ECO:0000256" key="3">
    <source>
        <dbReference type="ARBA" id="ARBA00022692"/>
    </source>
</evidence>
<dbReference type="InterPro" id="IPR005275">
    <property type="entry name" value="Lfuc_symporter_FucP"/>
</dbReference>
<feature type="transmembrane region" description="Helical" evidence="6">
    <location>
        <begin position="155"/>
        <end position="178"/>
    </location>
</feature>
<feature type="transmembrane region" description="Helical" evidence="6">
    <location>
        <begin position="385"/>
        <end position="405"/>
    </location>
</feature>
<evidence type="ECO:0000256" key="6">
    <source>
        <dbReference type="SAM" id="Phobius"/>
    </source>
</evidence>
<dbReference type="InterPro" id="IPR011701">
    <property type="entry name" value="MFS"/>
</dbReference>
<protein>
    <submittedName>
        <fullName evidence="7">Fucose permease</fullName>
    </submittedName>
</protein>
<evidence type="ECO:0000256" key="4">
    <source>
        <dbReference type="ARBA" id="ARBA00022989"/>
    </source>
</evidence>
<name>A0A4Q0T118_9BACT</name>
<evidence type="ECO:0000313" key="7">
    <source>
        <dbReference type="EMBL" id="RXH55096.1"/>
    </source>
</evidence>
<feature type="transmembrane region" description="Helical" evidence="6">
    <location>
        <begin position="261"/>
        <end position="285"/>
    </location>
</feature>
<keyword evidence="2" id="KW-1003">Cell membrane</keyword>
<dbReference type="Pfam" id="PF07690">
    <property type="entry name" value="MFS_1"/>
    <property type="match status" value="1"/>
</dbReference>
<proteinExistence type="predicted"/>
<evidence type="ECO:0000313" key="8">
    <source>
        <dbReference type="Proteomes" id="UP000289437"/>
    </source>
</evidence>